<evidence type="ECO:0000313" key="4">
    <source>
        <dbReference type="EMBL" id="KRL32550.1"/>
    </source>
</evidence>
<dbReference type="InterPro" id="IPR009057">
    <property type="entry name" value="Homeodomain-like_sf"/>
</dbReference>
<proteinExistence type="inferred from homology"/>
<feature type="domain" description="Insertion element IS150 protein InsJ-like helix-turn-helix" evidence="3">
    <location>
        <begin position="9"/>
        <end position="56"/>
    </location>
</feature>
<dbReference type="PANTHER" id="PTHR33795">
    <property type="entry name" value="INSERTION ELEMENT IS150 PROTEIN INSJ"/>
    <property type="match status" value="1"/>
</dbReference>
<dbReference type="SUPFAM" id="SSF48295">
    <property type="entry name" value="TrpR-like"/>
    <property type="match status" value="1"/>
</dbReference>
<feature type="coiled-coil region" evidence="2">
    <location>
        <begin position="129"/>
        <end position="156"/>
    </location>
</feature>
<reference evidence="4 5" key="1">
    <citation type="journal article" date="2015" name="Genome Announc.">
        <title>Expanding the biotechnology potential of lactobacilli through comparative genomics of 213 strains and associated genera.</title>
        <authorList>
            <person name="Sun Z."/>
            <person name="Harris H.M."/>
            <person name="McCann A."/>
            <person name="Guo C."/>
            <person name="Argimon S."/>
            <person name="Zhang W."/>
            <person name="Yang X."/>
            <person name="Jeffery I.B."/>
            <person name="Cooney J.C."/>
            <person name="Kagawa T.F."/>
            <person name="Liu W."/>
            <person name="Song Y."/>
            <person name="Salvetti E."/>
            <person name="Wrobel A."/>
            <person name="Rasinkangas P."/>
            <person name="Parkhill J."/>
            <person name="Rea M.C."/>
            <person name="O'Sullivan O."/>
            <person name="Ritari J."/>
            <person name="Douillard F.P."/>
            <person name="Paul Ross R."/>
            <person name="Yang R."/>
            <person name="Briner A.E."/>
            <person name="Felis G.E."/>
            <person name="de Vos W.M."/>
            <person name="Barrangou R."/>
            <person name="Klaenhammer T.R."/>
            <person name="Caufield P.W."/>
            <person name="Cui Y."/>
            <person name="Zhang H."/>
            <person name="O'Toole P.W."/>
        </authorList>
    </citation>
    <scope>NUCLEOTIDE SEQUENCE [LARGE SCALE GENOMIC DNA]</scope>
    <source>
        <strain evidence="4 5">DSM 19971</strain>
    </source>
</reference>
<dbReference type="InterPro" id="IPR010921">
    <property type="entry name" value="Trp_repressor/repl_initiator"/>
</dbReference>
<dbReference type="EMBL" id="AZEG01000092">
    <property type="protein sequence ID" value="KRL32550.1"/>
    <property type="molecule type" value="Genomic_DNA"/>
</dbReference>
<comment type="caution">
    <text evidence="4">The sequence shown here is derived from an EMBL/GenBank/DDBJ whole genome shotgun (WGS) entry which is preliminary data.</text>
</comment>
<dbReference type="Pfam" id="PF13518">
    <property type="entry name" value="HTH_28"/>
    <property type="match status" value="2"/>
</dbReference>
<keyword evidence="5" id="KW-1185">Reference proteome</keyword>
<dbReference type="PATRIC" id="fig|1423812.3.peg.2760"/>
<comment type="similarity">
    <text evidence="1">Belongs to the IS150/IS1296 orfA family.</text>
</comment>
<dbReference type="PANTHER" id="PTHR33795:SF1">
    <property type="entry name" value="INSERTION ELEMENT IS150 PROTEIN INSJ"/>
    <property type="match status" value="1"/>
</dbReference>
<evidence type="ECO:0000259" key="3">
    <source>
        <dbReference type="Pfam" id="PF13518"/>
    </source>
</evidence>
<dbReference type="Proteomes" id="UP000051155">
    <property type="component" value="Unassembled WGS sequence"/>
</dbReference>
<dbReference type="GO" id="GO:0043565">
    <property type="term" value="F:sequence-specific DNA binding"/>
    <property type="evidence" value="ECO:0007669"/>
    <property type="project" value="InterPro"/>
</dbReference>
<evidence type="ECO:0000256" key="2">
    <source>
        <dbReference type="SAM" id="Coils"/>
    </source>
</evidence>
<evidence type="ECO:0000313" key="5">
    <source>
        <dbReference type="Proteomes" id="UP000051155"/>
    </source>
</evidence>
<dbReference type="InterPro" id="IPR052057">
    <property type="entry name" value="IS150/IS1296_orfA-like"/>
</dbReference>
<dbReference type="InterPro" id="IPR036388">
    <property type="entry name" value="WH-like_DNA-bd_sf"/>
</dbReference>
<dbReference type="Gene3D" id="1.10.10.10">
    <property type="entry name" value="Winged helix-like DNA-binding domain superfamily/Winged helix DNA-binding domain"/>
    <property type="match status" value="2"/>
</dbReference>
<dbReference type="RefSeq" id="WP_002331365.1">
    <property type="nucleotide sequence ID" value="NZ_AZEG01000092.1"/>
</dbReference>
<dbReference type="SUPFAM" id="SSF46689">
    <property type="entry name" value="Homeodomain-like"/>
    <property type="match status" value="1"/>
</dbReference>
<keyword evidence="2" id="KW-0175">Coiled coil</keyword>
<name>A0A0R1PJM4_9LACO</name>
<accession>A0A0R1PJM4</accession>
<dbReference type="InterPro" id="IPR055247">
    <property type="entry name" value="InsJ-like_HTH"/>
</dbReference>
<dbReference type="GeneID" id="93384124"/>
<feature type="domain" description="Insertion element IS150 protein InsJ-like helix-turn-helix" evidence="3">
    <location>
        <begin position="65"/>
        <end position="117"/>
    </location>
</feature>
<organism evidence="4 5">
    <name type="scientific">Liquorilactobacillus uvarum DSM 19971</name>
    <dbReference type="NCBI Taxonomy" id="1423812"/>
    <lineage>
        <taxon>Bacteria</taxon>
        <taxon>Bacillati</taxon>
        <taxon>Bacillota</taxon>
        <taxon>Bacilli</taxon>
        <taxon>Lactobacillales</taxon>
        <taxon>Lactobacillaceae</taxon>
        <taxon>Liquorilactobacillus</taxon>
    </lineage>
</organism>
<protein>
    <recommendedName>
        <fullName evidence="3">Insertion element IS150 protein InsJ-like helix-turn-helix domain-containing protein</fullName>
    </recommendedName>
</protein>
<gene>
    <name evidence="4" type="ORF">FD20_GL002600</name>
</gene>
<dbReference type="OrthoDB" id="2326530at2"/>
<evidence type="ECO:0000256" key="1">
    <source>
        <dbReference type="ARBA" id="ARBA00038232"/>
    </source>
</evidence>
<dbReference type="AlphaFoldDB" id="A0A0R1PJM4"/>
<sequence length="177" mass="20798">MVKYSSELKAEVVSEYLQGDISISLLSKKRNLPRIQVGRWIQNFRLSGADALKRRRVKRSFSVEFKVDVINYYQTHDETLAEVSAKFDVNSCQISLWRTAFNQYGIEALKPHPKGRKTKVKHNKKKLRKLVNKNEIDQLREELTKKNQELYDAKLENEILKKSMTLFGTSKDERKHK</sequence>